<protein>
    <submittedName>
        <fullName evidence="1">Uncharacterized protein</fullName>
    </submittedName>
</protein>
<dbReference type="Proteomes" id="UP000646667">
    <property type="component" value="Segment"/>
</dbReference>
<name>A0A7S5RA83_9CAUD</name>
<sequence>MVTLQTVTEAYNEYGKAMDKAHEAYTGGCRGERYNELVNEANAKWDEYKELDEIWSSGGLID</sequence>
<dbReference type="EMBL" id="MN988534">
    <property type="protein sequence ID" value="QIG73976.1"/>
    <property type="molecule type" value="Genomic_DNA"/>
</dbReference>
<proteinExistence type="predicted"/>
<organism evidence="1 2">
    <name type="scientific">Rhizobium phage RHph_N34</name>
    <dbReference type="NCBI Taxonomy" id="2509586"/>
    <lineage>
        <taxon>Viruses</taxon>
        <taxon>Duplodnaviria</taxon>
        <taxon>Heunggongvirae</taxon>
        <taxon>Uroviricota</taxon>
        <taxon>Caudoviricetes</taxon>
        <taxon>Pootjesviridae</taxon>
        <taxon>Staniewskivirinae</taxon>
        <taxon>Trinifflemingvirus</taxon>
        <taxon>Trinifflemingvirus N34</taxon>
    </lineage>
</organism>
<accession>A0A7S5RA83</accession>
<keyword evidence="2" id="KW-1185">Reference proteome</keyword>
<reference evidence="1 2" key="1">
    <citation type="submission" date="2020-01" db="EMBL/GenBank/DDBJ databases">
        <title>Patterns of diversity and host range of bacteriophage communities associated with bean-nodulatin bacteria.</title>
        <authorList>
            <person name="Vann Cauwenberghe J."/>
            <person name="Santamaria R.I."/>
            <person name="Bustos P."/>
            <person name="Juarez S."/>
            <person name="Gonzalez V."/>
        </authorList>
    </citation>
    <scope>NUCLEOTIDE SEQUENCE [LARGE SCALE GENOMIC DNA]</scope>
    <source>
        <strain evidence="2">RHph</strain>
    </source>
</reference>
<gene>
    <name evidence="1" type="ORF">EVC06_201</name>
</gene>
<evidence type="ECO:0000313" key="1">
    <source>
        <dbReference type="EMBL" id="QIG73976.1"/>
    </source>
</evidence>
<evidence type="ECO:0000313" key="2">
    <source>
        <dbReference type="Proteomes" id="UP000646667"/>
    </source>
</evidence>